<dbReference type="InterPro" id="IPR009027">
    <property type="entry name" value="Ribosomal_bL9/RNase_H1_N"/>
</dbReference>
<dbReference type="NCBIfam" id="TIGR00158">
    <property type="entry name" value="L9"/>
    <property type="match status" value="1"/>
</dbReference>
<dbReference type="InterPro" id="IPR020069">
    <property type="entry name" value="Ribosomal_bL9_C"/>
</dbReference>
<dbReference type="PROSITE" id="PS00651">
    <property type="entry name" value="RIBOSOMAL_L9"/>
    <property type="match status" value="1"/>
</dbReference>
<evidence type="ECO:0000313" key="10">
    <source>
        <dbReference type="Proteomes" id="UP001208017"/>
    </source>
</evidence>
<dbReference type="SUPFAM" id="SSF55658">
    <property type="entry name" value="L9 N-domain-like"/>
    <property type="match status" value="1"/>
</dbReference>
<protein>
    <recommendedName>
        <fullName evidence="6 7">Large ribosomal subunit protein bL9</fullName>
    </recommendedName>
</protein>
<dbReference type="HAMAP" id="MF_00503">
    <property type="entry name" value="Ribosomal_bL9"/>
    <property type="match status" value="1"/>
</dbReference>
<reference evidence="9 10" key="1">
    <citation type="submission" date="2022-11" db="EMBL/GenBank/DDBJ databases">
        <title>Study of microbial diversity in lake waters.</title>
        <authorList>
            <person name="Zhang J."/>
        </authorList>
    </citation>
    <scope>NUCLEOTIDE SEQUENCE [LARGE SCALE GENOMIC DNA]</scope>
    <source>
        <strain evidence="9 10">DT12</strain>
    </source>
</reference>
<keyword evidence="5 7" id="KW-0687">Ribonucleoprotein</keyword>
<organism evidence="9 10">
    <name type="scientific">Tumebacillus lacus</name>
    <dbReference type="NCBI Taxonomy" id="2995335"/>
    <lineage>
        <taxon>Bacteria</taxon>
        <taxon>Bacillati</taxon>
        <taxon>Bacillota</taxon>
        <taxon>Bacilli</taxon>
        <taxon>Bacillales</taxon>
        <taxon>Alicyclobacillaceae</taxon>
        <taxon>Tumebacillus</taxon>
    </lineage>
</organism>
<dbReference type="SUPFAM" id="SSF55653">
    <property type="entry name" value="Ribosomal protein L9 C-domain"/>
    <property type="match status" value="1"/>
</dbReference>
<dbReference type="Gene3D" id="3.40.5.10">
    <property type="entry name" value="Ribosomal protein L9, N-terminal domain"/>
    <property type="match status" value="1"/>
</dbReference>
<dbReference type="GO" id="GO:0005840">
    <property type="term" value="C:ribosome"/>
    <property type="evidence" value="ECO:0007669"/>
    <property type="project" value="UniProtKB-KW"/>
</dbReference>
<evidence type="ECO:0000256" key="5">
    <source>
        <dbReference type="ARBA" id="ARBA00023274"/>
    </source>
</evidence>
<gene>
    <name evidence="7 9" type="primary">rplI</name>
    <name evidence="9" type="ORF">OS242_17865</name>
</gene>
<accession>A0ABT3X4I7</accession>
<comment type="function">
    <text evidence="7">Binds to the 23S rRNA.</text>
</comment>
<dbReference type="InterPro" id="IPR000244">
    <property type="entry name" value="Ribosomal_bL9"/>
</dbReference>
<dbReference type="Pfam" id="PF01281">
    <property type="entry name" value="Ribosomal_L9_N"/>
    <property type="match status" value="1"/>
</dbReference>
<keyword evidence="3 7" id="KW-0694">RNA-binding</keyword>
<keyword evidence="2 7" id="KW-0699">rRNA-binding</keyword>
<dbReference type="EMBL" id="JAPMLT010000013">
    <property type="protein sequence ID" value="MCX7571814.1"/>
    <property type="molecule type" value="Genomic_DNA"/>
</dbReference>
<evidence type="ECO:0000256" key="2">
    <source>
        <dbReference type="ARBA" id="ARBA00022730"/>
    </source>
</evidence>
<keyword evidence="10" id="KW-1185">Reference proteome</keyword>
<evidence type="ECO:0000256" key="7">
    <source>
        <dbReference type="HAMAP-Rule" id="MF_00503"/>
    </source>
</evidence>
<evidence type="ECO:0000259" key="8">
    <source>
        <dbReference type="PROSITE" id="PS00651"/>
    </source>
</evidence>
<feature type="domain" description="Ribosomal protein L9" evidence="8">
    <location>
        <begin position="13"/>
        <end position="40"/>
    </location>
</feature>
<keyword evidence="4 7" id="KW-0689">Ribosomal protein</keyword>
<evidence type="ECO:0000256" key="6">
    <source>
        <dbReference type="ARBA" id="ARBA00035292"/>
    </source>
</evidence>
<evidence type="ECO:0000256" key="4">
    <source>
        <dbReference type="ARBA" id="ARBA00022980"/>
    </source>
</evidence>
<evidence type="ECO:0000256" key="3">
    <source>
        <dbReference type="ARBA" id="ARBA00022884"/>
    </source>
</evidence>
<dbReference type="InterPro" id="IPR020070">
    <property type="entry name" value="Ribosomal_bL9_N"/>
</dbReference>
<comment type="caution">
    <text evidence="9">The sequence shown here is derived from an EMBL/GenBank/DDBJ whole genome shotgun (WGS) entry which is preliminary data.</text>
</comment>
<dbReference type="Gene3D" id="3.10.430.100">
    <property type="entry name" value="Ribosomal protein L9, C-terminal domain"/>
    <property type="match status" value="1"/>
</dbReference>
<evidence type="ECO:0000313" key="9">
    <source>
        <dbReference type="EMBL" id="MCX7571814.1"/>
    </source>
</evidence>
<dbReference type="InterPro" id="IPR036935">
    <property type="entry name" value="Ribosomal_bL9_N_sf"/>
</dbReference>
<comment type="similarity">
    <text evidence="1 7">Belongs to the bacterial ribosomal protein bL9 family.</text>
</comment>
<name>A0ABT3X4I7_9BACL</name>
<dbReference type="InterPro" id="IPR036791">
    <property type="entry name" value="Ribosomal_bL9_C_sf"/>
</dbReference>
<dbReference type="Pfam" id="PF03948">
    <property type="entry name" value="Ribosomal_L9_C"/>
    <property type="match status" value="1"/>
</dbReference>
<dbReference type="InterPro" id="IPR020594">
    <property type="entry name" value="Ribosomal_bL9_bac/chp"/>
</dbReference>
<dbReference type="Proteomes" id="UP001208017">
    <property type="component" value="Unassembled WGS sequence"/>
</dbReference>
<proteinExistence type="inferred from homology"/>
<evidence type="ECO:0000256" key="1">
    <source>
        <dbReference type="ARBA" id="ARBA00010605"/>
    </source>
</evidence>
<dbReference type="PANTHER" id="PTHR21368">
    <property type="entry name" value="50S RIBOSOMAL PROTEIN L9"/>
    <property type="match status" value="1"/>
</dbReference>
<sequence length="148" mass="15841">MKVVFLQDVKGQGKKGEVKEVSAGYAQNFLFKKGVAVEATAENVNKLKQAEAGEARKAAAVLAEAKELAAVIKETTVIVKTKSGEGGRVFGAVSSKQIADALKEQKKLNIDKRKILLDDAIKSLGTTVVPVKLHPEVTTELRVQVVSE</sequence>
<dbReference type="RefSeq" id="WP_267153065.1">
    <property type="nucleotide sequence ID" value="NZ_JAPMLT010000013.1"/>
</dbReference>